<dbReference type="OMA" id="YLDPFHP"/>
<gene>
    <name evidence="11" type="ordered locus">KLTH0H12320g</name>
</gene>
<dbReference type="InterPro" id="IPR001684">
    <property type="entry name" value="Ribosomal_bL27"/>
</dbReference>
<dbReference type="HOGENOM" id="CLU_063752_0_0_1"/>
<comment type="similarity">
    <text evidence="2">Belongs to the bacterial ribosomal protein bL27 family.</text>
</comment>
<dbReference type="FunFam" id="2.40.50.100:FF:000042">
    <property type="entry name" value="50S ribosomal protein L27"/>
    <property type="match status" value="1"/>
</dbReference>
<name>C5E3D0_LACTC</name>
<evidence type="ECO:0000256" key="6">
    <source>
        <dbReference type="ARBA" id="ARBA00023274"/>
    </source>
</evidence>
<dbReference type="FunCoup" id="C5E3D0">
    <property type="interactions" value="324"/>
</dbReference>
<dbReference type="GO" id="GO:0005762">
    <property type="term" value="C:mitochondrial large ribosomal subunit"/>
    <property type="evidence" value="ECO:0007669"/>
    <property type="project" value="TreeGrafter"/>
</dbReference>
<dbReference type="Pfam" id="PF18471">
    <property type="entry name" value="Ribosomal_L27_C"/>
    <property type="match status" value="1"/>
</dbReference>
<protein>
    <recommendedName>
        <fullName evidence="7">Large ribosomal subunit protein bL27m</fullName>
    </recommendedName>
    <alternativeName>
        <fullName evidence="8">54S ribosomal protein L2, mitochondrial</fullName>
    </alternativeName>
</protein>
<organism evidence="11 12">
    <name type="scientific">Lachancea thermotolerans (strain ATCC 56472 / CBS 6340 / NRRL Y-8284)</name>
    <name type="common">Yeast</name>
    <name type="synonym">Kluyveromyces thermotolerans</name>
    <dbReference type="NCBI Taxonomy" id="559295"/>
    <lineage>
        <taxon>Eukaryota</taxon>
        <taxon>Fungi</taxon>
        <taxon>Dikarya</taxon>
        <taxon>Ascomycota</taxon>
        <taxon>Saccharomycotina</taxon>
        <taxon>Saccharomycetes</taxon>
        <taxon>Saccharomycetales</taxon>
        <taxon>Saccharomycetaceae</taxon>
        <taxon>Lachancea</taxon>
    </lineage>
</organism>
<evidence type="ECO:0000313" key="12">
    <source>
        <dbReference type="Proteomes" id="UP000002036"/>
    </source>
</evidence>
<evidence type="ECO:0000259" key="10">
    <source>
        <dbReference type="Pfam" id="PF18471"/>
    </source>
</evidence>
<keyword evidence="4" id="KW-0689">Ribosomal protein</keyword>
<feature type="region of interest" description="Disordered" evidence="9">
    <location>
        <begin position="33"/>
        <end position="57"/>
    </location>
</feature>
<keyword evidence="6" id="KW-0687">Ribonucleoprotein</keyword>
<evidence type="ECO:0000256" key="3">
    <source>
        <dbReference type="ARBA" id="ARBA00022946"/>
    </source>
</evidence>
<feature type="domain" description="Large ribosomal subunit protein bL27m C-terminal" evidence="10">
    <location>
        <begin position="137"/>
        <end position="372"/>
    </location>
</feature>
<accession>C5E3D0</accession>
<evidence type="ECO:0000256" key="9">
    <source>
        <dbReference type="SAM" id="MobiDB-lite"/>
    </source>
</evidence>
<evidence type="ECO:0000256" key="1">
    <source>
        <dbReference type="ARBA" id="ARBA00004173"/>
    </source>
</evidence>
<dbReference type="KEGG" id="lth:KLTH0H12320g"/>
<dbReference type="PANTHER" id="PTHR15893">
    <property type="entry name" value="RIBOSOMAL PROTEIN L27"/>
    <property type="match status" value="1"/>
</dbReference>
<dbReference type="GeneID" id="8294740"/>
<dbReference type="GO" id="GO:0006412">
    <property type="term" value="P:translation"/>
    <property type="evidence" value="ECO:0007669"/>
    <property type="project" value="InterPro"/>
</dbReference>
<dbReference type="Pfam" id="PF01016">
    <property type="entry name" value="Ribosomal_L27"/>
    <property type="match status" value="1"/>
</dbReference>
<evidence type="ECO:0000256" key="5">
    <source>
        <dbReference type="ARBA" id="ARBA00023128"/>
    </source>
</evidence>
<dbReference type="RefSeq" id="XP_002556403.1">
    <property type="nucleotide sequence ID" value="XM_002556357.1"/>
</dbReference>
<evidence type="ECO:0000256" key="4">
    <source>
        <dbReference type="ARBA" id="ARBA00022980"/>
    </source>
</evidence>
<dbReference type="InParanoid" id="C5E3D0"/>
<evidence type="ECO:0000256" key="8">
    <source>
        <dbReference type="ARBA" id="ARBA00035465"/>
    </source>
</evidence>
<dbReference type="Gene3D" id="2.40.50.100">
    <property type="match status" value="1"/>
</dbReference>
<evidence type="ECO:0000256" key="2">
    <source>
        <dbReference type="ARBA" id="ARBA00010797"/>
    </source>
</evidence>
<dbReference type="PANTHER" id="PTHR15893:SF0">
    <property type="entry name" value="LARGE RIBOSOMAL SUBUNIT PROTEIN BL27M"/>
    <property type="match status" value="1"/>
</dbReference>
<dbReference type="AlphaFoldDB" id="C5E3D0"/>
<keyword evidence="5" id="KW-0496">Mitochondrion</keyword>
<dbReference type="PROSITE" id="PS00831">
    <property type="entry name" value="RIBOSOMAL_L27"/>
    <property type="match status" value="1"/>
</dbReference>
<dbReference type="PRINTS" id="PR00063">
    <property type="entry name" value="RIBOSOMALL27"/>
</dbReference>
<dbReference type="SUPFAM" id="SSF110324">
    <property type="entry name" value="Ribosomal L27 protein-like"/>
    <property type="match status" value="1"/>
</dbReference>
<dbReference type="eggNOG" id="KOG4600">
    <property type="taxonomic scope" value="Eukaryota"/>
</dbReference>
<comment type="subcellular location">
    <subcellularLocation>
        <location evidence="1">Mitochondrion</location>
    </subcellularLocation>
</comment>
<reference evidence="11 12" key="1">
    <citation type="journal article" date="2009" name="Genome Res.">
        <title>Comparative genomics of protoploid Saccharomycetaceae.</title>
        <authorList>
            <consortium name="The Genolevures Consortium"/>
            <person name="Souciet J.-L."/>
            <person name="Dujon B."/>
            <person name="Gaillardin C."/>
            <person name="Johnston M."/>
            <person name="Baret P.V."/>
            <person name="Cliften P."/>
            <person name="Sherman D.J."/>
            <person name="Weissenbach J."/>
            <person name="Westhof E."/>
            <person name="Wincker P."/>
            <person name="Jubin C."/>
            <person name="Poulain J."/>
            <person name="Barbe V."/>
            <person name="Segurens B."/>
            <person name="Artiguenave F."/>
            <person name="Anthouard V."/>
            <person name="Vacherie B."/>
            <person name="Val M.-E."/>
            <person name="Fulton R.S."/>
            <person name="Minx P."/>
            <person name="Wilson R."/>
            <person name="Durrens P."/>
            <person name="Jean G."/>
            <person name="Marck C."/>
            <person name="Martin T."/>
            <person name="Nikolski M."/>
            <person name="Rolland T."/>
            <person name="Seret M.-L."/>
            <person name="Casaregola S."/>
            <person name="Despons L."/>
            <person name="Fairhead C."/>
            <person name="Fischer G."/>
            <person name="Lafontaine I."/>
            <person name="Leh V."/>
            <person name="Lemaire M."/>
            <person name="de Montigny J."/>
            <person name="Neuveglise C."/>
            <person name="Thierry A."/>
            <person name="Blanc-Lenfle I."/>
            <person name="Bleykasten C."/>
            <person name="Diffels J."/>
            <person name="Fritsch E."/>
            <person name="Frangeul L."/>
            <person name="Goeffon A."/>
            <person name="Jauniaux N."/>
            <person name="Kachouri-Lafond R."/>
            <person name="Payen C."/>
            <person name="Potier S."/>
            <person name="Pribylova L."/>
            <person name="Ozanne C."/>
            <person name="Richard G.-F."/>
            <person name="Sacerdot C."/>
            <person name="Straub M.-L."/>
            <person name="Talla E."/>
        </authorList>
    </citation>
    <scope>NUCLEOTIDE SEQUENCE [LARGE SCALE GENOMIC DNA]</scope>
    <source>
        <strain evidence="12">ATCC 56472 / CBS 6340 / NRRL Y-8284</strain>
    </source>
</reference>
<evidence type="ECO:0000256" key="7">
    <source>
        <dbReference type="ARBA" id="ARBA00035267"/>
    </source>
</evidence>
<keyword evidence="12" id="KW-1185">Reference proteome</keyword>
<dbReference type="NCBIfam" id="TIGR00062">
    <property type="entry name" value="L27"/>
    <property type="match status" value="1"/>
</dbReference>
<dbReference type="Proteomes" id="UP000002036">
    <property type="component" value="Chromosome H"/>
</dbReference>
<dbReference type="OrthoDB" id="1867012at2759"/>
<keyword evidence="3" id="KW-0809">Transit peptide</keyword>
<dbReference type="InterPro" id="IPR018261">
    <property type="entry name" value="Ribosomal_bL27_CS"/>
</dbReference>
<evidence type="ECO:0000313" key="11">
    <source>
        <dbReference type="EMBL" id="CAR30541.1"/>
    </source>
</evidence>
<sequence length="372" mass="42624">MTVWSSIIGLRVHPLGGSISSILIHVRSATKKAAGSRTSMKDSAGRSLGPKKHEGQKVKPGEILMRQRGTKFFPGENVGIGKDHTIFALEPGYTRYYLDPFHPKRRFVGVALYPDLKLPTPHFQPRVRRFGRQVIGNPEAAKKEESSLSRQQFLAKDALIKGMKERELRRNALRVEYAKILTEKLQLNFEGEQMDLATLYLLRMRSCIKNGYRLQDSQYNSKYFLEQEIALKAKREAWDDSTLKHQMEGLNKATEKVNTSTSFNNRLELTKYISEAERRENKAKFIEDLANTTLMTRKDKKKVESMFADAADFLSRSEEVHLRRKFLKPVKPETDGLARSDGKKAISTKRFNYAKRSIEVIVRPKAAFLSKL</sequence>
<proteinExistence type="inferred from homology"/>
<dbReference type="InterPro" id="IPR041244">
    <property type="entry name" value="Ribosomal_bL27m_C"/>
</dbReference>
<dbReference type="GO" id="GO:0003735">
    <property type="term" value="F:structural constituent of ribosome"/>
    <property type="evidence" value="ECO:0007669"/>
    <property type="project" value="InterPro"/>
</dbReference>
<dbReference type="STRING" id="559295.C5E3D0"/>
<dbReference type="EMBL" id="CU928180">
    <property type="protein sequence ID" value="CAR30541.1"/>
    <property type="molecule type" value="Genomic_DNA"/>
</dbReference>